<dbReference type="SUPFAM" id="SSF55424">
    <property type="entry name" value="FAD/NAD-linked reductases, dimerisation (C-terminal) domain"/>
    <property type="match status" value="1"/>
</dbReference>
<gene>
    <name evidence="6" type="ORF">KOY48_05000</name>
</gene>
<evidence type="ECO:0000259" key="5">
    <source>
        <dbReference type="Pfam" id="PF07992"/>
    </source>
</evidence>
<reference evidence="6" key="1">
    <citation type="submission" date="2021-06" db="EMBL/GenBank/DDBJ databases">
        <title>An adapted protocol for Saccharibacteria cultivation: two new species join this phylum of Candidate Phyla Radiations.</title>
        <authorList>
            <person name="Ibrahim A."/>
            <person name="Maatouk M."/>
            <person name="Zgheib R."/>
            <person name="Haddad G."/>
            <person name="Bou Khalil J."/>
            <person name="Raoult D."/>
            <person name="Bittar F."/>
        </authorList>
    </citation>
    <scope>NUCLEOTIDE SEQUENCE</scope>
    <source>
        <strain evidence="6">IHU1</strain>
    </source>
</reference>
<dbReference type="SUPFAM" id="SSF51905">
    <property type="entry name" value="FAD/NAD(P)-binding domain"/>
    <property type="match status" value="1"/>
</dbReference>
<dbReference type="Pfam" id="PF02852">
    <property type="entry name" value="Pyr_redox_dim"/>
    <property type="match status" value="1"/>
</dbReference>
<evidence type="ECO:0000313" key="7">
    <source>
        <dbReference type="Proteomes" id="UP000679129"/>
    </source>
</evidence>
<evidence type="ECO:0000313" key="6">
    <source>
        <dbReference type="EMBL" id="QWQ32187.1"/>
    </source>
</evidence>
<evidence type="ECO:0000256" key="1">
    <source>
        <dbReference type="ARBA" id="ARBA00001974"/>
    </source>
</evidence>
<keyword evidence="2" id="KW-0285">Flavoprotein</keyword>
<dbReference type="KEGG" id="mnd:KOY48_05000"/>
<dbReference type="PANTHER" id="PTHR43014">
    <property type="entry name" value="MERCURIC REDUCTASE"/>
    <property type="match status" value="1"/>
</dbReference>
<evidence type="ECO:0000256" key="2">
    <source>
        <dbReference type="ARBA" id="ARBA00022630"/>
    </source>
</evidence>
<dbReference type="Pfam" id="PF07992">
    <property type="entry name" value="Pyr_redox_2"/>
    <property type="match status" value="1"/>
</dbReference>
<keyword evidence="3" id="KW-0274">FAD</keyword>
<accession>A0A8F1MC71</accession>
<dbReference type="InterPro" id="IPR004099">
    <property type="entry name" value="Pyr_nucl-diS_OxRdtase_dimer"/>
</dbReference>
<dbReference type="AlphaFoldDB" id="A0A8F1MC71"/>
<dbReference type="GO" id="GO:0003955">
    <property type="term" value="F:NAD(P)H dehydrogenase (quinone) activity"/>
    <property type="evidence" value="ECO:0007669"/>
    <property type="project" value="TreeGrafter"/>
</dbReference>
<feature type="domain" description="FAD/NAD(P)-binding" evidence="5">
    <location>
        <begin position="7"/>
        <end position="53"/>
    </location>
</feature>
<proteinExistence type="predicted"/>
<dbReference type="EMBL" id="CP076460">
    <property type="protein sequence ID" value="QWQ32187.1"/>
    <property type="molecule type" value="Genomic_DNA"/>
</dbReference>
<organism evidence="6 7">
    <name type="scientific">Candidatus Minimicrobia naudis</name>
    <dbReference type="NCBI Taxonomy" id="2841263"/>
    <lineage>
        <taxon>Bacteria</taxon>
        <taxon>Candidatus Saccharimonadota</taxon>
        <taxon>Candidatus Saccharimonadota incertae sedis</taxon>
        <taxon>Candidatus Minimicrobia</taxon>
    </lineage>
</organism>
<dbReference type="InterPro" id="IPR023753">
    <property type="entry name" value="FAD/NAD-binding_dom"/>
</dbReference>
<evidence type="ECO:0000259" key="4">
    <source>
        <dbReference type="Pfam" id="PF02852"/>
    </source>
</evidence>
<dbReference type="InterPro" id="IPR036188">
    <property type="entry name" value="FAD/NAD-bd_sf"/>
</dbReference>
<keyword evidence="7" id="KW-1185">Reference proteome</keyword>
<dbReference type="PANTHER" id="PTHR43014:SF2">
    <property type="entry name" value="MERCURIC REDUCTASE"/>
    <property type="match status" value="1"/>
</dbReference>
<sequence length="191" mass="20747">MPTNNCPKTDLGLENAGVKYTENGILVNSYLQTSARHIFAAGNVTDTNIQTHTALKRKVVSRLIICYIIIRLNSMNPHAHKVAFTQPEIAQIGNNEYDCKAKGISAKIAIVPLTTTVRSNITDQRIGFVKLIVDKKRVIIGGTIVGPHASDIAAEPPPAVRHKITSEELASTPHCFTSWSEAVRIAAGKLL</sequence>
<evidence type="ECO:0008006" key="8">
    <source>
        <dbReference type="Google" id="ProtNLM"/>
    </source>
</evidence>
<dbReference type="GO" id="GO:0050660">
    <property type="term" value="F:flavin adenine dinucleotide binding"/>
    <property type="evidence" value="ECO:0007669"/>
    <property type="project" value="TreeGrafter"/>
</dbReference>
<comment type="cofactor">
    <cofactor evidence="1">
        <name>FAD</name>
        <dbReference type="ChEBI" id="CHEBI:57692"/>
    </cofactor>
</comment>
<feature type="domain" description="Pyridine nucleotide-disulphide oxidoreductase dimerisation" evidence="4">
    <location>
        <begin position="81"/>
        <end position="185"/>
    </location>
</feature>
<protein>
    <recommendedName>
        <fullName evidence="8">Pyridine nucleotide-disulphide oxidoreductase dimerisation domain-containing protein</fullName>
    </recommendedName>
</protein>
<dbReference type="Gene3D" id="3.30.390.30">
    <property type="match status" value="1"/>
</dbReference>
<evidence type="ECO:0000256" key="3">
    <source>
        <dbReference type="ARBA" id="ARBA00022827"/>
    </source>
</evidence>
<dbReference type="PRINTS" id="PR00411">
    <property type="entry name" value="PNDRDTASEI"/>
</dbReference>
<dbReference type="InterPro" id="IPR016156">
    <property type="entry name" value="FAD/NAD-linked_Rdtase_dimer_sf"/>
</dbReference>
<name>A0A8F1MC71_9BACT</name>
<dbReference type="Proteomes" id="UP000679129">
    <property type="component" value="Chromosome"/>
</dbReference>
<dbReference type="Gene3D" id="3.50.50.60">
    <property type="entry name" value="FAD/NAD(P)-binding domain"/>
    <property type="match status" value="1"/>
</dbReference>